<comment type="similarity">
    <text evidence="2 6">Belongs to the aspartate/ornithine carbamoyltransferase superfamily. OTCase family.</text>
</comment>
<reference evidence="9 10" key="1">
    <citation type="submission" date="2019-08" db="EMBL/GenBank/DDBJ databases">
        <authorList>
            <person name="Luo N."/>
        </authorList>
    </citation>
    <scope>NUCLEOTIDE SEQUENCE [LARGE SCALE GENOMIC DNA]</scope>
    <source>
        <strain evidence="9 10">NCIMB 9442</strain>
    </source>
</reference>
<dbReference type="PANTHER" id="PTHR45753">
    <property type="entry name" value="ORNITHINE CARBAMOYLTRANSFERASE, MITOCHONDRIAL"/>
    <property type="match status" value="1"/>
</dbReference>
<evidence type="ECO:0000313" key="10">
    <source>
        <dbReference type="Proteomes" id="UP001194469"/>
    </source>
</evidence>
<feature type="binding site" evidence="6">
    <location>
        <begin position="222"/>
        <end position="223"/>
    </location>
    <ligand>
        <name>L-ornithine</name>
        <dbReference type="ChEBI" id="CHEBI:46911"/>
    </ligand>
</feature>
<feature type="binding site" evidence="6">
    <location>
        <begin position="258"/>
        <end position="259"/>
    </location>
    <ligand>
        <name>carbamoyl phosphate</name>
        <dbReference type="ChEBI" id="CHEBI:58228"/>
    </ligand>
</feature>
<dbReference type="NCBIfam" id="NF001986">
    <property type="entry name" value="PRK00779.1"/>
    <property type="match status" value="1"/>
</dbReference>
<evidence type="ECO:0000256" key="3">
    <source>
        <dbReference type="ARBA" id="ARBA00013007"/>
    </source>
</evidence>
<name>A0ABS0J0L2_9BACT</name>
<comment type="catalytic activity">
    <reaction evidence="5 6">
        <text>carbamoyl phosphate + L-ornithine = L-citrulline + phosphate + H(+)</text>
        <dbReference type="Rhea" id="RHEA:19513"/>
        <dbReference type="ChEBI" id="CHEBI:15378"/>
        <dbReference type="ChEBI" id="CHEBI:43474"/>
        <dbReference type="ChEBI" id="CHEBI:46911"/>
        <dbReference type="ChEBI" id="CHEBI:57743"/>
        <dbReference type="ChEBI" id="CHEBI:58228"/>
        <dbReference type="EC" id="2.1.3.3"/>
    </reaction>
</comment>
<sequence>MPRHFTRIRDLGYEGAWKLLQRAKEMKDTAHRGKIMEGKTAILIFEKASTRTRVSFEMAVRHLGGSTIFMTPAESQLGRSEPLRDTARVLSRYADCMVVRTFGQSKITELAEYGSIPVINALTDEGHPCQVMGDVLTMYERTPDLSTVRVAWVGDGNNMANSWIEAAVYFPFELFMAFPEGYEPDRDLLGYAMNAGAKIFLTHDPRMAVEGAHYVNTDVWASMGQEEEQKKREAAFKGYCIDTEMMALAAPDAKFMHCLPAHRGEEVTDEVMEGPASIIFDQAENRLHIQKAILEWAFSE</sequence>
<dbReference type="Pfam" id="PF02729">
    <property type="entry name" value="OTCace_N"/>
    <property type="match status" value="1"/>
</dbReference>
<evidence type="ECO:0000256" key="5">
    <source>
        <dbReference type="ARBA" id="ARBA00048772"/>
    </source>
</evidence>
<dbReference type="InterPro" id="IPR006131">
    <property type="entry name" value="Asp_carbamoyltransf_Asp/Orn-bd"/>
</dbReference>
<feature type="binding site" evidence="6">
    <location>
        <begin position="49"/>
        <end position="52"/>
    </location>
    <ligand>
        <name>carbamoyl phosphate</name>
        <dbReference type="ChEBI" id="CHEBI:58228"/>
    </ligand>
</feature>
<dbReference type="InterPro" id="IPR002292">
    <property type="entry name" value="Orn/put_carbamltrans"/>
</dbReference>
<dbReference type="Gene3D" id="3.40.50.1370">
    <property type="entry name" value="Aspartate/ornithine carbamoyltransferase"/>
    <property type="match status" value="2"/>
</dbReference>
<evidence type="ECO:0000256" key="6">
    <source>
        <dbReference type="HAMAP-Rule" id="MF_01109"/>
    </source>
</evidence>
<evidence type="ECO:0000256" key="1">
    <source>
        <dbReference type="ARBA" id="ARBA00004975"/>
    </source>
</evidence>
<keyword evidence="10" id="KW-1185">Reference proteome</keyword>
<comment type="caution">
    <text evidence="9">The sequence shown here is derived from an EMBL/GenBank/DDBJ whole genome shotgun (WGS) entry which is preliminary data.</text>
</comment>
<evidence type="ECO:0000259" key="8">
    <source>
        <dbReference type="Pfam" id="PF02729"/>
    </source>
</evidence>
<evidence type="ECO:0000256" key="2">
    <source>
        <dbReference type="ARBA" id="ARBA00007805"/>
    </source>
</evidence>
<dbReference type="PRINTS" id="PR00102">
    <property type="entry name" value="OTCASE"/>
</dbReference>
<evidence type="ECO:0000313" key="9">
    <source>
        <dbReference type="EMBL" id="MBG3875964.1"/>
    </source>
</evidence>
<dbReference type="Proteomes" id="UP001194469">
    <property type="component" value="Unassembled WGS sequence"/>
</dbReference>
<gene>
    <name evidence="9" type="primary">argF</name>
    <name evidence="9" type="ORF">FVW20_02715</name>
</gene>
<evidence type="ECO:0000259" key="7">
    <source>
        <dbReference type="Pfam" id="PF00185"/>
    </source>
</evidence>
<feature type="domain" description="Aspartate/ornithine carbamoyltransferase Asp/Orn-binding" evidence="7">
    <location>
        <begin position="148"/>
        <end position="296"/>
    </location>
</feature>
<keyword evidence="4 6" id="KW-0808">Transferase</keyword>
<comment type="pathway">
    <text evidence="1">Amino-acid biosynthesis; L-arginine biosynthesis; L-arginine from L-ornithine and carbamoyl phosphate: step 1/3.</text>
</comment>
<evidence type="ECO:0000256" key="4">
    <source>
        <dbReference type="ARBA" id="ARBA00022679"/>
    </source>
</evidence>
<dbReference type="EMBL" id="VRYY01000055">
    <property type="protein sequence ID" value="MBG3875964.1"/>
    <property type="molecule type" value="Genomic_DNA"/>
</dbReference>
<dbReference type="InterPro" id="IPR024904">
    <property type="entry name" value="OTCase_ArgI"/>
</dbReference>
<feature type="binding site" evidence="6">
    <location>
        <position position="100"/>
    </location>
    <ligand>
        <name>carbamoyl phosphate</name>
        <dbReference type="ChEBI" id="CHEBI:58228"/>
    </ligand>
</feature>
<dbReference type="Pfam" id="PF00185">
    <property type="entry name" value="OTCace"/>
    <property type="match status" value="1"/>
</dbReference>
<dbReference type="SUPFAM" id="SSF53671">
    <property type="entry name" value="Aspartate/ornithine carbamoyltransferase"/>
    <property type="match status" value="1"/>
</dbReference>
<comment type="subcellular location">
    <subcellularLocation>
        <location evidence="6">Cytoplasm</location>
    </subcellularLocation>
</comment>
<organism evidence="9 10">
    <name type="scientific">Nitratidesulfovibrio oxamicus</name>
    <dbReference type="NCBI Taxonomy" id="32016"/>
    <lineage>
        <taxon>Bacteria</taxon>
        <taxon>Pseudomonadati</taxon>
        <taxon>Thermodesulfobacteriota</taxon>
        <taxon>Desulfovibrionia</taxon>
        <taxon>Desulfovibrionales</taxon>
        <taxon>Desulfovibrionaceae</taxon>
        <taxon>Nitratidesulfovibrio</taxon>
    </lineage>
</organism>
<dbReference type="PRINTS" id="PR00100">
    <property type="entry name" value="AOTCASE"/>
</dbReference>
<dbReference type="HAMAP" id="MF_01109">
    <property type="entry name" value="OTCase"/>
    <property type="match status" value="1"/>
</dbReference>
<dbReference type="GO" id="GO:0004585">
    <property type="term" value="F:ornithine carbamoyltransferase activity"/>
    <property type="evidence" value="ECO:0007669"/>
    <property type="project" value="UniProtKB-EC"/>
</dbReference>
<dbReference type="InterPro" id="IPR036901">
    <property type="entry name" value="Asp/Orn_carbamoylTrfase_sf"/>
</dbReference>
<dbReference type="EC" id="2.1.3.3" evidence="3 6"/>
<feature type="binding site" evidence="6">
    <location>
        <position position="76"/>
    </location>
    <ligand>
        <name>carbamoyl phosphate</name>
        <dbReference type="ChEBI" id="CHEBI:58228"/>
    </ligand>
</feature>
<proteinExistence type="inferred from homology"/>
<feature type="binding site" evidence="6">
    <location>
        <position position="286"/>
    </location>
    <ligand>
        <name>carbamoyl phosphate</name>
        <dbReference type="ChEBI" id="CHEBI:58228"/>
    </ligand>
</feature>
<keyword evidence="6" id="KW-0963">Cytoplasm</keyword>
<feature type="binding site" evidence="6">
    <location>
        <position position="158"/>
    </location>
    <ligand>
        <name>L-ornithine</name>
        <dbReference type="ChEBI" id="CHEBI:46911"/>
    </ligand>
</feature>
<dbReference type="RefSeq" id="WP_196608187.1">
    <property type="nucleotide sequence ID" value="NZ_VRYY01000055.1"/>
</dbReference>
<feature type="domain" description="Aspartate/ornithine carbamoyltransferase carbamoyl-P binding" evidence="8">
    <location>
        <begin position="3"/>
        <end position="140"/>
    </location>
</feature>
<feature type="binding site" evidence="6">
    <location>
        <position position="218"/>
    </location>
    <ligand>
        <name>L-ornithine</name>
        <dbReference type="ChEBI" id="CHEBI:46911"/>
    </ligand>
</feature>
<dbReference type="NCBIfam" id="TIGR00658">
    <property type="entry name" value="orni_carb_tr"/>
    <property type="match status" value="1"/>
</dbReference>
<accession>A0ABS0J0L2</accession>
<dbReference type="InterPro" id="IPR006132">
    <property type="entry name" value="Asp/Orn_carbamoyltranf_P-bd"/>
</dbReference>
<dbReference type="PANTHER" id="PTHR45753:SF3">
    <property type="entry name" value="ORNITHINE TRANSCARBAMYLASE, MITOCHONDRIAL"/>
    <property type="match status" value="1"/>
</dbReference>
<feature type="binding site" evidence="6">
    <location>
        <begin position="127"/>
        <end position="130"/>
    </location>
    <ligand>
        <name>carbamoyl phosphate</name>
        <dbReference type="ChEBI" id="CHEBI:58228"/>
    </ligand>
</feature>
<dbReference type="InterPro" id="IPR006130">
    <property type="entry name" value="Asp/Orn_carbamoylTrfase"/>
</dbReference>
<protein>
    <recommendedName>
        <fullName evidence="3 6">Ornithine carbamoyltransferase</fullName>
        <shortName evidence="6">OTCase</shortName>
        <ecNumber evidence="3 6">2.1.3.3</ecNumber>
    </recommendedName>
</protein>
<dbReference type="PROSITE" id="PS00097">
    <property type="entry name" value="CARBAMOYLTRANSFERASE"/>
    <property type="match status" value="1"/>
</dbReference>